<evidence type="ECO:0000313" key="2">
    <source>
        <dbReference type="Proteomes" id="UP001652442"/>
    </source>
</evidence>
<proteinExistence type="predicted"/>
<keyword evidence="2" id="KW-1185">Reference proteome</keyword>
<dbReference type="Proteomes" id="UP001652442">
    <property type="component" value="Unassembled WGS sequence"/>
</dbReference>
<dbReference type="RefSeq" id="WP_158425609.1">
    <property type="nucleotide sequence ID" value="NZ_JAOQJQ010000004.1"/>
</dbReference>
<dbReference type="InterPro" id="IPR002481">
    <property type="entry name" value="FUR"/>
</dbReference>
<dbReference type="Pfam" id="PF01475">
    <property type="entry name" value="FUR"/>
    <property type="match status" value="1"/>
</dbReference>
<evidence type="ECO:0000313" key="1">
    <source>
        <dbReference type="EMBL" id="MCU6762955.1"/>
    </source>
</evidence>
<dbReference type="InterPro" id="IPR036388">
    <property type="entry name" value="WH-like_DNA-bd_sf"/>
</dbReference>
<gene>
    <name evidence="1" type="ORF">OCV88_11490</name>
</gene>
<accession>A0ABT2TL74</accession>
<protein>
    <submittedName>
        <fullName evidence="1">Transcriptional repressor</fullName>
    </submittedName>
</protein>
<sequence length="89" mass="10587">MSRQDYVLQELKKHGKRITGQRKIILEIILQQDWENCKDIYYEAIKKDSSIGIATVYRMLDTLEEIGILEKRCSYCVRQEKFVNCQEAK</sequence>
<organism evidence="1 2">
    <name type="scientific">Brotonthovivens ammoniilytica</name>
    <dbReference type="NCBI Taxonomy" id="2981725"/>
    <lineage>
        <taxon>Bacteria</taxon>
        <taxon>Bacillati</taxon>
        <taxon>Bacillota</taxon>
        <taxon>Clostridia</taxon>
        <taxon>Lachnospirales</taxon>
        <taxon>Lachnospiraceae</taxon>
        <taxon>Brotonthovivens</taxon>
    </lineage>
</organism>
<comment type="caution">
    <text evidence="1">The sequence shown here is derived from an EMBL/GenBank/DDBJ whole genome shotgun (WGS) entry which is preliminary data.</text>
</comment>
<dbReference type="SUPFAM" id="SSF46785">
    <property type="entry name" value="Winged helix' DNA-binding domain"/>
    <property type="match status" value="1"/>
</dbReference>
<reference evidence="1 2" key="1">
    <citation type="journal article" date="2021" name="ISME Commun">
        <title>Automated analysis of genomic sequences facilitates high-throughput and comprehensive description of bacteria.</title>
        <authorList>
            <person name="Hitch T.C.A."/>
        </authorList>
    </citation>
    <scope>NUCLEOTIDE SEQUENCE [LARGE SCALE GENOMIC DNA]</scope>
    <source>
        <strain evidence="1 2">Sanger_109</strain>
    </source>
</reference>
<dbReference type="EMBL" id="JAOQJQ010000004">
    <property type="protein sequence ID" value="MCU6762955.1"/>
    <property type="molecule type" value="Genomic_DNA"/>
</dbReference>
<dbReference type="InterPro" id="IPR036390">
    <property type="entry name" value="WH_DNA-bd_sf"/>
</dbReference>
<dbReference type="Gene3D" id="1.10.10.10">
    <property type="entry name" value="Winged helix-like DNA-binding domain superfamily/Winged helix DNA-binding domain"/>
    <property type="match status" value="1"/>
</dbReference>
<name>A0ABT2TL74_9FIRM</name>